<dbReference type="InterPro" id="IPR038228">
    <property type="entry name" value="Syd_sf"/>
</dbReference>
<comment type="caution">
    <text evidence="2">The sequence shown here is derived from an EMBL/GenBank/DDBJ whole genome shotgun (WGS) entry which is preliminary data.</text>
</comment>
<accession>A0A2G3DTS9</accession>
<dbReference type="GO" id="GO:0009898">
    <property type="term" value="C:cytoplasmic side of plasma membrane"/>
    <property type="evidence" value="ECO:0007669"/>
    <property type="project" value="InterPro"/>
</dbReference>
<gene>
    <name evidence="2" type="ORF">CSX01_10230</name>
</gene>
<proteinExistence type="predicted"/>
<evidence type="ECO:0000313" key="2">
    <source>
        <dbReference type="EMBL" id="PHU34428.1"/>
    </source>
</evidence>
<dbReference type="InterPro" id="IPR037883">
    <property type="entry name" value="Knr4/Smi1-like_sf"/>
</dbReference>
<dbReference type="Pfam" id="PF09346">
    <property type="entry name" value="SMI1_KNR4"/>
    <property type="match status" value="1"/>
</dbReference>
<name>A0A2G3DTS9_9FIRM</name>
<dbReference type="Gene3D" id="3.40.1580.20">
    <property type="entry name" value="Syd protein"/>
    <property type="match status" value="1"/>
</dbReference>
<sequence length="190" mass="22067">MKKWRKNEAMINNALESYFKKLNVFFENEFGSLPTVSYTDRLNKKLVVSEPDEDYEVEWQPKEQAENIDWNEVEEKLGFTLCEELKNYYSAYSFLMMAGDYKKAYLDFTPIDATESVVDTIKKAYRDGSFYFPNKQVLLIGGAEIGNNDDYFIFYDNETGKVFCLDDDTKKEVALADTLEEIIAEMEAGI</sequence>
<reference evidence="2 3" key="1">
    <citation type="submission" date="2017-10" db="EMBL/GenBank/DDBJ databases">
        <title>Resolving the taxonomy of Roseburia spp., Eubacterium rectale and Agathobacter spp. through phylogenomic analysis.</title>
        <authorList>
            <person name="Sheridan P.O."/>
            <person name="Walker A.W."/>
            <person name="Duncan S.H."/>
            <person name="Scott K.P."/>
            <person name="Toole P.W.O."/>
            <person name="Luis P."/>
            <person name="Flint H.J."/>
        </authorList>
    </citation>
    <scope>NUCLEOTIDE SEQUENCE [LARGE SCALE GENOMIC DNA]</scope>
    <source>
        <strain evidence="2 3">JK626</strain>
    </source>
</reference>
<evidence type="ECO:0000259" key="1">
    <source>
        <dbReference type="Pfam" id="PF09346"/>
    </source>
</evidence>
<organism evidence="2 3">
    <name type="scientific">Pseudobutyrivibrio ruminis</name>
    <dbReference type="NCBI Taxonomy" id="46206"/>
    <lineage>
        <taxon>Bacteria</taxon>
        <taxon>Bacillati</taxon>
        <taxon>Bacillota</taxon>
        <taxon>Clostridia</taxon>
        <taxon>Lachnospirales</taxon>
        <taxon>Lachnospiraceae</taxon>
        <taxon>Pseudobutyrivibrio</taxon>
    </lineage>
</organism>
<feature type="domain" description="Knr4/Smi1-like" evidence="1">
    <location>
        <begin position="69"/>
        <end position="184"/>
    </location>
</feature>
<protein>
    <recommendedName>
        <fullName evidence="1">Knr4/Smi1-like domain-containing protein</fullName>
    </recommendedName>
</protein>
<dbReference type="InterPro" id="IPR018958">
    <property type="entry name" value="Knr4/Smi1-like_dom"/>
</dbReference>
<reference evidence="2 3" key="2">
    <citation type="submission" date="2017-10" db="EMBL/GenBank/DDBJ databases">
        <authorList>
            <person name="Banno H."/>
            <person name="Chua N.-H."/>
        </authorList>
    </citation>
    <scope>NUCLEOTIDE SEQUENCE [LARGE SCALE GENOMIC DNA]</scope>
    <source>
        <strain evidence="2 3">JK626</strain>
    </source>
</reference>
<evidence type="ECO:0000313" key="3">
    <source>
        <dbReference type="Proteomes" id="UP000225889"/>
    </source>
</evidence>
<dbReference type="SUPFAM" id="SSF160631">
    <property type="entry name" value="SMI1/KNR4-like"/>
    <property type="match status" value="1"/>
</dbReference>
<dbReference type="Proteomes" id="UP000225889">
    <property type="component" value="Unassembled WGS sequence"/>
</dbReference>
<dbReference type="AlphaFoldDB" id="A0A2G3DTS9"/>
<dbReference type="EMBL" id="PDYF01000024">
    <property type="protein sequence ID" value="PHU34428.1"/>
    <property type="molecule type" value="Genomic_DNA"/>
</dbReference>